<feature type="domain" description="GGDEF" evidence="1">
    <location>
        <begin position="1"/>
        <end position="41"/>
    </location>
</feature>
<organism evidence="2 3">
    <name type="scientific">Novosphingobium panipatense</name>
    <dbReference type="NCBI Taxonomy" id="428991"/>
    <lineage>
        <taxon>Bacteria</taxon>
        <taxon>Pseudomonadati</taxon>
        <taxon>Pseudomonadota</taxon>
        <taxon>Alphaproteobacteria</taxon>
        <taxon>Sphingomonadales</taxon>
        <taxon>Sphingomonadaceae</taxon>
        <taxon>Novosphingobium</taxon>
    </lineage>
</organism>
<name>A0ABY1QUM2_9SPHN</name>
<keyword evidence="3" id="KW-1185">Reference proteome</keyword>
<evidence type="ECO:0000313" key="2">
    <source>
        <dbReference type="EMBL" id="SMP80723.1"/>
    </source>
</evidence>
<accession>A0ABY1QUM2</accession>
<dbReference type="InterPro" id="IPR029787">
    <property type="entry name" value="Nucleotide_cyclase"/>
</dbReference>
<dbReference type="EMBL" id="FXUI01000015">
    <property type="protein sequence ID" value="SMP80723.1"/>
    <property type="molecule type" value="Genomic_DNA"/>
</dbReference>
<evidence type="ECO:0000259" key="1">
    <source>
        <dbReference type="PROSITE" id="PS50887"/>
    </source>
</evidence>
<evidence type="ECO:0000313" key="3">
    <source>
        <dbReference type="Proteomes" id="UP001157910"/>
    </source>
</evidence>
<protein>
    <submittedName>
        <fullName evidence="2">Diguanylate cyclase, GGDEF domain</fullName>
    </submittedName>
</protein>
<dbReference type="SUPFAM" id="SSF55073">
    <property type="entry name" value="Nucleotide cyclase"/>
    <property type="match status" value="1"/>
</dbReference>
<proteinExistence type="predicted"/>
<sequence length="62" mass="6476">MGALLIPPGAKHDPLALMHAADQAMYRAKRNGKNGIAIERAGEEESAAIVPIAKAKPREGTA</sequence>
<dbReference type="PROSITE" id="PS50887">
    <property type="entry name" value="GGDEF"/>
    <property type="match status" value="1"/>
</dbReference>
<dbReference type="InterPro" id="IPR000160">
    <property type="entry name" value="GGDEF_dom"/>
</dbReference>
<dbReference type="Gene3D" id="3.30.70.270">
    <property type="match status" value="1"/>
</dbReference>
<dbReference type="Proteomes" id="UP001157910">
    <property type="component" value="Unassembled WGS sequence"/>
</dbReference>
<gene>
    <name evidence="2" type="ORF">SAMN06296065_11517</name>
</gene>
<comment type="caution">
    <text evidence="2">The sequence shown here is derived from an EMBL/GenBank/DDBJ whole genome shotgun (WGS) entry which is preliminary data.</text>
</comment>
<reference evidence="2 3" key="1">
    <citation type="submission" date="2017-05" db="EMBL/GenBank/DDBJ databases">
        <authorList>
            <person name="Varghese N."/>
            <person name="Submissions S."/>
        </authorList>
    </citation>
    <scope>NUCLEOTIDE SEQUENCE [LARGE SCALE GENOMIC DNA]</scope>
    <source>
        <strain evidence="2 3">SM16</strain>
    </source>
</reference>
<dbReference type="InterPro" id="IPR043128">
    <property type="entry name" value="Rev_trsase/Diguanyl_cyclase"/>
</dbReference>